<feature type="non-terminal residue" evidence="2">
    <location>
        <position position="1"/>
    </location>
</feature>
<dbReference type="Gene3D" id="1.25.40.860">
    <property type="match status" value="1"/>
</dbReference>
<reference evidence="2 3" key="1">
    <citation type="journal article" date="2019" name="Genome Biol. Evol.">
        <title>Insights into the evolution of the New World diploid cottons (Gossypium, subgenus Houzingenia) based on genome sequencing.</title>
        <authorList>
            <person name="Grover C.E."/>
            <person name="Arick M.A. 2nd"/>
            <person name="Thrash A."/>
            <person name="Conover J.L."/>
            <person name="Sanders W.S."/>
            <person name="Peterson D.G."/>
            <person name="Frelichowski J.E."/>
            <person name="Scheffler J.A."/>
            <person name="Scheffler B.E."/>
            <person name="Wendel J.F."/>
        </authorList>
    </citation>
    <scope>NUCLEOTIDE SEQUENCE [LARGE SCALE GENOMIC DNA]</scope>
    <source>
        <strain evidence="2">8</strain>
        <tissue evidence="2">Leaf</tissue>
    </source>
</reference>
<dbReference type="GO" id="GO:0071541">
    <property type="term" value="C:eukaryotic translation initiation factor 3 complex, eIF3m"/>
    <property type="evidence" value="ECO:0007669"/>
    <property type="project" value="TreeGrafter"/>
</dbReference>
<keyword evidence="1" id="KW-0175">Coiled coil</keyword>
<gene>
    <name evidence="2" type="ORF">Gorai_019826</name>
</gene>
<feature type="coiled-coil region" evidence="1">
    <location>
        <begin position="161"/>
        <end position="213"/>
    </location>
</feature>
<accession>A0A7J8PPA7</accession>
<dbReference type="PANTHER" id="PTHR14005:SF0">
    <property type="entry name" value="EUKARYOTIC TRANSLATION INITIATION FACTOR 3 SUBUNIT A"/>
    <property type="match status" value="1"/>
</dbReference>
<dbReference type="GO" id="GO:0003743">
    <property type="term" value="F:translation initiation factor activity"/>
    <property type="evidence" value="ECO:0007669"/>
    <property type="project" value="TreeGrafter"/>
</dbReference>
<feature type="coiled-coil region" evidence="1">
    <location>
        <begin position="246"/>
        <end position="273"/>
    </location>
</feature>
<dbReference type="Proteomes" id="UP000593578">
    <property type="component" value="Unassembled WGS sequence"/>
</dbReference>
<comment type="caution">
    <text evidence="2">The sequence shown here is derived from an EMBL/GenBank/DDBJ whole genome shotgun (WGS) entry which is preliminary data.</text>
</comment>
<dbReference type="PANTHER" id="PTHR14005">
    <property type="entry name" value="EUKARYOTIC TRANSLATION INITIATION FACTOR 3, THETA SUBUNIT"/>
    <property type="match status" value="1"/>
</dbReference>
<evidence type="ECO:0008006" key="4">
    <source>
        <dbReference type="Google" id="ProtNLM"/>
    </source>
</evidence>
<dbReference type="GO" id="GO:0002188">
    <property type="term" value="P:translation reinitiation"/>
    <property type="evidence" value="ECO:0007669"/>
    <property type="project" value="TreeGrafter"/>
</dbReference>
<dbReference type="GO" id="GO:0071540">
    <property type="term" value="C:eukaryotic translation initiation factor 3 complex, eIF3e"/>
    <property type="evidence" value="ECO:0007669"/>
    <property type="project" value="TreeGrafter"/>
</dbReference>
<evidence type="ECO:0000313" key="2">
    <source>
        <dbReference type="EMBL" id="MBA0591141.1"/>
    </source>
</evidence>
<evidence type="ECO:0000256" key="1">
    <source>
        <dbReference type="SAM" id="Coils"/>
    </source>
</evidence>
<dbReference type="EMBL" id="JABEZZ010000007">
    <property type="protein sequence ID" value="MBA0591141.1"/>
    <property type="molecule type" value="Genomic_DNA"/>
</dbReference>
<dbReference type="GO" id="GO:0043614">
    <property type="term" value="C:multi-eIF complex"/>
    <property type="evidence" value="ECO:0007669"/>
    <property type="project" value="TreeGrafter"/>
</dbReference>
<name>A0A7J8PPA7_GOSRA</name>
<dbReference type="InterPro" id="IPR027512">
    <property type="entry name" value="EIF3A"/>
</dbReference>
<dbReference type="AlphaFoldDB" id="A0A7J8PPA7"/>
<sequence length="374" mass="43472">DSKGVLNCATQEVKDLYHLLEHDFLPLDSASKIQPLLPKISKLGGKLASASSVPEVQLSKYVPALEKLSTLRLLKQVEKISIDAVKHKFIAMKVDHVKGVVLFGNMRLESDKLHDHLTLFAESLNKARAMIYPSTEKASKLSEVLPGLEEIVDKEQKILLARKSIIEKRKEEQERQLLEMEREEESKRQMLQKKTEEAEKKRLAAVFEQQRAERIRKRSGSLKRHSSDYACVQEKLTKQTLLEQAMSEQLKERQEQEKRLQKVAKTMDHLERAKREEAAPLIEAAFQRRLVEEKVLHEREQQSASTDVLSSFAFPYLEGKGSVYMLEVELSRQHHDGDLKEKNRLARMLENKMIFQERVISRRQAEFDQWRLER</sequence>
<dbReference type="GO" id="GO:0001732">
    <property type="term" value="P:formation of cytoplasmic translation initiation complex"/>
    <property type="evidence" value="ECO:0007669"/>
    <property type="project" value="TreeGrafter"/>
</dbReference>
<dbReference type="GO" id="GO:0003729">
    <property type="term" value="F:mRNA binding"/>
    <property type="evidence" value="ECO:0007669"/>
    <property type="project" value="TreeGrafter"/>
</dbReference>
<proteinExistence type="predicted"/>
<protein>
    <recommendedName>
        <fullName evidence="4">PCI domain-containing protein</fullName>
    </recommendedName>
</protein>
<evidence type="ECO:0000313" key="3">
    <source>
        <dbReference type="Proteomes" id="UP000593578"/>
    </source>
</evidence>
<organism evidence="2 3">
    <name type="scientific">Gossypium raimondii</name>
    <name type="common">Peruvian cotton</name>
    <name type="synonym">Gossypium klotzschianum subsp. raimondii</name>
    <dbReference type="NCBI Taxonomy" id="29730"/>
    <lineage>
        <taxon>Eukaryota</taxon>
        <taxon>Viridiplantae</taxon>
        <taxon>Streptophyta</taxon>
        <taxon>Embryophyta</taxon>
        <taxon>Tracheophyta</taxon>
        <taxon>Spermatophyta</taxon>
        <taxon>Magnoliopsida</taxon>
        <taxon>eudicotyledons</taxon>
        <taxon>Gunneridae</taxon>
        <taxon>Pentapetalae</taxon>
        <taxon>rosids</taxon>
        <taxon>malvids</taxon>
        <taxon>Malvales</taxon>
        <taxon>Malvaceae</taxon>
        <taxon>Malvoideae</taxon>
        <taxon>Gossypium</taxon>
    </lineage>
</organism>